<gene>
    <name evidence="3" type="ORF">D7V93_01660</name>
</gene>
<proteinExistence type="predicted"/>
<dbReference type="InterPro" id="IPR011051">
    <property type="entry name" value="RmlC_Cupin_sf"/>
</dbReference>
<evidence type="ECO:0000256" key="1">
    <source>
        <dbReference type="ARBA" id="ARBA00022723"/>
    </source>
</evidence>
<accession>A0A3A8QN45</accession>
<dbReference type="InterPro" id="IPR051610">
    <property type="entry name" value="GPI/OXD"/>
</dbReference>
<feature type="domain" description="Cupin type-2" evidence="2">
    <location>
        <begin position="39"/>
        <end position="107"/>
    </location>
</feature>
<comment type="caution">
    <text evidence="3">The sequence shown here is derived from an EMBL/GenBank/DDBJ whole genome shotgun (WGS) entry which is preliminary data.</text>
</comment>
<protein>
    <submittedName>
        <fullName evidence="3">Cupin domain-containing protein</fullName>
    </submittedName>
</protein>
<dbReference type="GO" id="GO:0046872">
    <property type="term" value="F:metal ion binding"/>
    <property type="evidence" value="ECO:0007669"/>
    <property type="project" value="UniProtKB-KW"/>
</dbReference>
<dbReference type="RefSeq" id="WP_120641656.1">
    <property type="nucleotide sequence ID" value="NZ_RAWB01000008.1"/>
</dbReference>
<dbReference type="PANTHER" id="PTHR35848:SF6">
    <property type="entry name" value="CUPIN TYPE-2 DOMAIN-CONTAINING PROTEIN"/>
    <property type="match status" value="1"/>
</dbReference>
<dbReference type="PANTHER" id="PTHR35848">
    <property type="entry name" value="OXALATE-BINDING PROTEIN"/>
    <property type="match status" value="1"/>
</dbReference>
<dbReference type="EMBL" id="RAWB01000008">
    <property type="protein sequence ID" value="RKH68300.1"/>
    <property type="molecule type" value="Genomic_DNA"/>
</dbReference>
<evidence type="ECO:0000313" key="3">
    <source>
        <dbReference type="EMBL" id="RKH68300.1"/>
    </source>
</evidence>
<evidence type="ECO:0000313" key="4">
    <source>
        <dbReference type="Proteomes" id="UP000272888"/>
    </source>
</evidence>
<dbReference type="Pfam" id="PF07883">
    <property type="entry name" value="Cupin_2"/>
    <property type="match status" value="1"/>
</dbReference>
<keyword evidence="4" id="KW-1185">Reference proteome</keyword>
<keyword evidence="1" id="KW-0479">Metal-binding</keyword>
<reference evidence="4" key="1">
    <citation type="submission" date="2018-09" db="EMBL/GenBank/DDBJ databases">
        <authorList>
            <person name="Livingstone P.G."/>
            <person name="Whitworth D.E."/>
        </authorList>
    </citation>
    <scope>NUCLEOTIDE SEQUENCE [LARGE SCALE GENOMIC DNA]</scope>
    <source>
        <strain evidence="4">CA051B</strain>
    </source>
</reference>
<dbReference type="Proteomes" id="UP000272888">
    <property type="component" value="Unassembled WGS sequence"/>
</dbReference>
<dbReference type="InterPro" id="IPR013096">
    <property type="entry name" value="Cupin_2"/>
</dbReference>
<dbReference type="InterPro" id="IPR014710">
    <property type="entry name" value="RmlC-like_jellyroll"/>
</dbReference>
<evidence type="ECO:0000259" key="2">
    <source>
        <dbReference type="Pfam" id="PF07883"/>
    </source>
</evidence>
<dbReference type="AlphaFoldDB" id="A0A3A8QN45"/>
<dbReference type="SUPFAM" id="SSF51182">
    <property type="entry name" value="RmlC-like cupins"/>
    <property type="match status" value="1"/>
</dbReference>
<organism evidence="3 4">
    <name type="scientific">Corallococcus llansteffanensis</name>
    <dbReference type="NCBI Taxonomy" id="2316731"/>
    <lineage>
        <taxon>Bacteria</taxon>
        <taxon>Pseudomonadati</taxon>
        <taxon>Myxococcota</taxon>
        <taxon>Myxococcia</taxon>
        <taxon>Myxococcales</taxon>
        <taxon>Cystobacterineae</taxon>
        <taxon>Myxococcaceae</taxon>
        <taxon>Corallococcus</taxon>
    </lineage>
</organism>
<dbReference type="Gene3D" id="2.60.120.10">
    <property type="entry name" value="Jelly Rolls"/>
    <property type="match status" value="1"/>
</dbReference>
<sequence length="127" mass="14623">MHIQRKSDATVKFEYGTDLRRIYPWKGIQDPLYWGSAIASVRPGECTTPHSHDEFETFIVLSGKGEMQIEAEREVMTAGDIVFIPKDHHHQFQNLSNEEPLVFISIYWDSPEAREQILGHLLQKKAG</sequence>
<name>A0A3A8QN45_9BACT</name>